<dbReference type="InterPro" id="IPR037175">
    <property type="entry name" value="KFase_sf"/>
</dbReference>
<comment type="caution">
    <text evidence="1">The sequence shown here is derived from an EMBL/GenBank/DDBJ whole genome shotgun (WGS) entry which is preliminary data.</text>
</comment>
<dbReference type="PANTHER" id="PTHR31118:SF12">
    <property type="entry name" value="CYCLASE-LIKE PROTEIN 2"/>
    <property type="match status" value="1"/>
</dbReference>
<sequence length="277" mass="29349">MSMAGPGSIARRGFLDILGGLAVAAQLEGVSGEARAAPVDSTVGVARFGGRSLQFTDLTHKLTRQFNFDPSNPRISMESVDGSGVAVGMKMHRLALIEHTGTHIDAPSHFGEQFKSLGEIPLSDLVVPLVVVDISAKAAKSRDAQVEPADVLAWERRHGRLPDGCCVAVHSGWDPFAEMARNQAAHSHNSTGFGIEAARMLAEKRRVKGIAVDAMTIDSGPNVPSYPVHQFWLRSGRWGIEGITNLRSVPPVGALLVVGAAPIAEATGLPVRAIALF</sequence>
<dbReference type="PANTHER" id="PTHR31118">
    <property type="entry name" value="CYCLASE-LIKE PROTEIN 2"/>
    <property type="match status" value="1"/>
</dbReference>
<dbReference type="InterPro" id="IPR006311">
    <property type="entry name" value="TAT_signal"/>
</dbReference>
<reference evidence="1 2" key="1">
    <citation type="submission" date="2020-08" db="EMBL/GenBank/DDBJ databases">
        <title>The genome sequence of type strain Novosphingobium flavum NBRC 111647.</title>
        <authorList>
            <person name="Liu Y."/>
        </authorList>
    </citation>
    <scope>NUCLEOTIDE SEQUENCE [LARGE SCALE GENOMIC DNA]</scope>
    <source>
        <strain evidence="1 2">NBRC 111647</strain>
    </source>
</reference>
<dbReference type="PROSITE" id="PS51318">
    <property type="entry name" value="TAT"/>
    <property type="match status" value="1"/>
</dbReference>
<protein>
    <submittedName>
        <fullName evidence="1">Cyclase family protein</fullName>
    </submittedName>
</protein>
<dbReference type="Pfam" id="PF04199">
    <property type="entry name" value="Cyclase"/>
    <property type="match status" value="1"/>
</dbReference>
<dbReference type="Proteomes" id="UP000566813">
    <property type="component" value="Unassembled WGS sequence"/>
</dbReference>
<accession>A0A7X1FW37</accession>
<name>A0A7X1FW37_9SPHN</name>
<gene>
    <name evidence="1" type="ORF">H7F51_18240</name>
</gene>
<dbReference type="SUPFAM" id="SSF102198">
    <property type="entry name" value="Putative cyclase"/>
    <property type="match status" value="1"/>
</dbReference>
<dbReference type="GO" id="GO:0019441">
    <property type="term" value="P:L-tryptophan catabolic process to kynurenine"/>
    <property type="evidence" value="ECO:0007669"/>
    <property type="project" value="InterPro"/>
</dbReference>
<dbReference type="GO" id="GO:0004061">
    <property type="term" value="F:arylformamidase activity"/>
    <property type="evidence" value="ECO:0007669"/>
    <property type="project" value="InterPro"/>
</dbReference>
<dbReference type="Gene3D" id="3.50.30.50">
    <property type="entry name" value="Putative cyclase"/>
    <property type="match status" value="1"/>
</dbReference>
<organism evidence="1 2">
    <name type="scientific">Novosphingobium flavum</name>
    <dbReference type="NCBI Taxonomy" id="1778672"/>
    <lineage>
        <taxon>Bacteria</taxon>
        <taxon>Pseudomonadati</taxon>
        <taxon>Pseudomonadota</taxon>
        <taxon>Alphaproteobacteria</taxon>
        <taxon>Sphingomonadales</taxon>
        <taxon>Sphingomonadaceae</taxon>
        <taxon>Novosphingobium</taxon>
    </lineage>
</organism>
<dbReference type="EMBL" id="JACLAW010000020">
    <property type="protein sequence ID" value="MBC2667462.1"/>
    <property type="molecule type" value="Genomic_DNA"/>
</dbReference>
<proteinExistence type="predicted"/>
<evidence type="ECO:0000313" key="1">
    <source>
        <dbReference type="EMBL" id="MBC2667462.1"/>
    </source>
</evidence>
<keyword evidence="2" id="KW-1185">Reference proteome</keyword>
<evidence type="ECO:0000313" key="2">
    <source>
        <dbReference type="Proteomes" id="UP000566813"/>
    </source>
</evidence>
<dbReference type="AlphaFoldDB" id="A0A7X1FW37"/>
<dbReference type="InterPro" id="IPR007325">
    <property type="entry name" value="KFase/CYL"/>
</dbReference>
<dbReference type="RefSeq" id="WP_185665757.1">
    <property type="nucleotide sequence ID" value="NZ_JACLAW010000020.1"/>
</dbReference>